<proteinExistence type="predicted"/>
<dbReference type="InterPro" id="IPR058512">
    <property type="entry name" value="DUF8199"/>
</dbReference>
<name>A0ABW3Q0K0_9BACT</name>
<accession>A0ABW3Q0K0</accession>
<dbReference type="EMBL" id="JBHTLP010000003">
    <property type="protein sequence ID" value="MFD1140828.1"/>
    <property type="molecule type" value="Genomic_DNA"/>
</dbReference>
<evidence type="ECO:0000313" key="1">
    <source>
        <dbReference type="EMBL" id="MFD1140828.1"/>
    </source>
</evidence>
<dbReference type="Proteomes" id="UP001597116">
    <property type="component" value="Unassembled WGS sequence"/>
</dbReference>
<dbReference type="RefSeq" id="WP_379883937.1">
    <property type="nucleotide sequence ID" value="NZ_JBHTLP010000003.1"/>
</dbReference>
<evidence type="ECO:0000313" key="2">
    <source>
        <dbReference type="Proteomes" id="UP001597116"/>
    </source>
</evidence>
<sequence length="148" mass="17156">MKLTWYHRLICFWLAAFVLIGSSGHIVLEHWCKMRGKSMQLLLSKKDCKKQCPDKPKLSRQNTGPVIYKTPCCKDVERFDRLAPESQFSVTKVHLNPPVVGWMDVLPLIPGLLVLLPAQEQRIDPAWTQDPPGRSARFRLTQYCRWLI</sequence>
<dbReference type="Pfam" id="PF26622">
    <property type="entry name" value="DUF8199"/>
    <property type="match status" value="1"/>
</dbReference>
<reference evidence="2" key="1">
    <citation type="journal article" date="2019" name="Int. J. Syst. Evol. Microbiol.">
        <title>The Global Catalogue of Microorganisms (GCM) 10K type strain sequencing project: providing services to taxonomists for standard genome sequencing and annotation.</title>
        <authorList>
            <consortium name="The Broad Institute Genomics Platform"/>
            <consortium name="The Broad Institute Genome Sequencing Center for Infectious Disease"/>
            <person name="Wu L."/>
            <person name="Ma J."/>
        </authorList>
    </citation>
    <scope>NUCLEOTIDE SEQUENCE [LARGE SCALE GENOMIC DNA]</scope>
    <source>
        <strain evidence="2">CCUG 55608</strain>
    </source>
</reference>
<protein>
    <submittedName>
        <fullName evidence="1">Uncharacterized protein</fullName>
    </submittedName>
</protein>
<keyword evidence="2" id="KW-1185">Reference proteome</keyword>
<comment type="caution">
    <text evidence="1">The sequence shown here is derived from an EMBL/GenBank/DDBJ whole genome shotgun (WGS) entry which is preliminary data.</text>
</comment>
<organism evidence="1 2">
    <name type="scientific">Larkinella insperata</name>
    <dbReference type="NCBI Taxonomy" id="332158"/>
    <lineage>
        <taxon>Bacteria</taxon>
        <taxon>Pseudomonadati</taxon>
        <taxon>Bacteroidota</taxon>
        <taxon>Cytophagia</taxon>
        <taxon>Cytophagales</taxon>
        <taxon>Spirosomataceae</taxon>
        <taxon>Larkinella</taxon>
    </lineage>
</organism>
<gene>
    <name evidence="1" type="ORF">ACFQ4C_06900</name>
</gene>